<organism evidence="1 2">
    <name type="scientific">Aduncisulcus paluster</name>
    <dbReference type="NCBI Taxonomy" id="2918883"/>
    <lineage>
        <taxon>Eukaryota</taxon>
        <taxon>Metamonada</taxon>
        <taxon>Carpediemonas-like organisms</taxon>
        <taxon>Aduncisulcus</taxon>
    </lineage>
</organism>
<dbReference type="Proteomes" id="UP001057375">
    <property type="component" value="Unassembled WGS sequence"/>
</dbReference>
<evidence type="ECO:0000313" key="2">
    <source>
        <dbReference type="Proteomes" id="UP001057375"/>
    </source>
</evidence>
<reference evidence="1" key="1">
    <citation type="submission" date="2022-03" db="EMBL/GenBank/DDBJ databases">
        <title>Draft genome sequence of Aduncisulcus paluster, a free-living microaerophilic Fornicata.</title>
        <authorList>
            <person name="Yuyama I."/>
            <person name="Kume K."/>
            <person name="Tamura T."/>
            <person name="Inagaki Y."/>
            <person name="Hashimoto T."/>
        </authorList>
    </citation>
    <scope>NUCLEOTIDE SEQUENCE</scope>
    <source>
        <strain evidence="1">NY0171</strain>
    </source>
</reference>
<proteinExistence type="predicted"/>
<feature type="non-terminal residue" evidence="1">
    <location>
        <position position="58"/>
    </location>
</feature>
<evidence type="ECO:0000313" key="1">
    <source>
        <dbReference type="EMBL" id="GKT30263.1"/>
    </source>
</evidence>
<name>A0ABQ5KCJ0_9EUKA</name>
<gene>
    <name evidence="1" type="ORF">ADUPG1_005454</name>
</gene>
<dbReference type="EMBL" id="BQXS01008701">
    <property type="protein sequence ID" value="GKT30263.1"/>
    <property type="molecule type" value="Genomic_DNA"/>
</dbReference>
<accession>A0ABQ5KCJ0</accession>
<comment type="caution">
    <text evidence="1">The sequence shown here is derived from an EMBL/GenBank/DDBJ whole genome shotgun (WGS) entry which is preliminary data.</text>
</comment>
<keyword evidence="2" id="KW-1185">Reference proteome</keyword>
<sequence length="58" mass="6213">MHEPVRRKLLMGSVGAKHLFDVGAHALESDPQLGVELLLAAYNSNSLDGNTASQLLQV</sequence>
<protein>
    <submittedName>
        <fullName evidence="1">Glycosyltransferase</fullName>
    </submittedName>
</protein>